<sequence>MDISQVLIVAIVFFAIFGADFFKYRLRMKQLEAKIDSSDKMKLIDEVESLKHRLVVLERIVTDKGYEVSESINQLKD</sequence>
<protein>
    <recommendedName>
        <fullName evidence="4">Nitrite reductase</fullName>
    </recommendedName>
</protein>
<keyword evidence="1" id="KW-0812">Transmembrane</keyword>
<evidence type="ECO:0000313" key="3">
    <source>
        <dbReference type="Proteomes" id="UP000291106"/>
    </source>
</evidence>
<evidence type="ECO:0000256" key="1">
    <source>
        <dbReference type="SAM" id="Phobius"/>
    </source>
</evidence>
<feature type="transmembrane region" description="Helical" evidence="1">
    <location>
        <begin position="6"/>
        <end position="24"/>
    </location>
</feature>
<dbReference type="Proteomes" id="UP000291106">
    <property type="component" value="Chromosome"/>
</dbReference>
<organism evidence="2 3">
    <name type="scientific">Shewanella maritima</name>
    <dbReference type="NCBI Taxonomy" id="2520507"/>
    <lineage>
        <taxon>Bacteria</taxon>
        <taxon>Pseudomonadati</taxon>
        <taxon>Pseudomonadota</taxon>
        <taxon>Gammaproteobacteria</taxon>
        <taxon>Alteromonadales</taxon>
        <taxon>Shewanellaceae</taxon>
        <taxon>Shewanella</taxon>
    </lineage>
</organism>
<keyword evidence="1" id="KW-1133">Transmembrane helix</keyword>
<keyword evidence="3" id="KW-1185">Reference proteome</keyword>
<gene>
    <name evidence="2" type="ORF">EXU30_05950</name>
</gene>
<proteinExistence type="predicted"/>
<dbReference type="EMBL" id="CP036200">
    <property type="protein sequence ID" value="QBF82293.1"/>
    <property type="molecule type" value="Genomic_DNA"/>
</dbReference>
<keyword evidence="1" id="KW-0472">Membrane</keyword>
<accession>A0A411PFG4</accession>
<reference evidence="2 3" key="1">
    <citation type="submission" date="2019-02" db="EMBL/GenBank/DDBJ databases">
        <title>Shewanella sp. D4-2 isolated from Dokdo Island.</title>
        <authorList>
            <person name="Baek K."/>
        </authorList>
    </citation>
    <scope>NUCLEOTIDE SEQUENCE [LARGE SCALE GENOMIC DNA]</scope>
    <source>
        <strain evidence="2 3">D4-2</strain>
    </source>
</reference>
<name>A0A411PFG4_9GAMM</name>
<evidence type="ECO:0000313" key="2">
    <source>
        <dbReference type="EMBL" id="QBF82293.1"/>
    </source>
</evidence>
<dbReference type="KEGG" id="smai:EXU30_05950"/>
<dbReference type="OrthoDB" id="5772882at2"/>
<dbReference type="AlphaFoldDB" id="A0A411PFG4"/>
<dbReference type="RefSeq" id="WP_130598277.1">
    <property type="nucleotide sequence ID" value="NZ_CP036200.1"/>
</dbReference>
<evidence type="ECO:0008006" key="4">
    <source>
        <dbReference type="Google" id="ProtNLM"/>
    </source>
</evidence>